<keyword evidence="2" id="KW-1185">Reference proteome</keyword>
<evidence type="ECO:0000313" key="1">
    <source>
        <dbReference type="EMBL" id="VEP18357.1"/>
    </source>
</evidence>
<name>A0A563W3Y2_9CYAN</name>
<organism evidence="1 2">
    <name type="scientific">Hyella patelloides LEGE 07179</name>
    <dbReference type="NCBI Taxonomy" id="945734"/>
    <lineage>
        <taxon>Bacteria</taxon>
        <taxon>Bacillati</taxon>
        <taxon>Cyanobacteriota</taxon>
        <taxon>Cyanophyceae</taxon>
        <taxon>Pleurocapsales</taxon>
        <taxon>Hyellaceae</taxon>
        <taxon>Hyella</taxon>
    </lineage>
</organism>
<protein>
    <submittedName>
        <fullName evidence="1">Uncharacterized protein</fullName>
    </submittedName>
</protein>
<reference evidence="1 2" key="1">
    <citation type="submission" date="2019-01" db="EMBL/GenBank/DDBJ databases">
        <authorList>
            <person name="Brito A."/>
        </authorList>
    </citation>
    <scope>NUCLEOTIDE SEQUENCE [LARGE SCALE GENOMIC DNA]</scope>
    <source>
        <strain evidence="1">1</strain>
    </source>
</reference>
<evidence type="ECO:0000313" key="2">
    <source>
        <dbReference type="Proteomes" id="UP000320055"/>
    </source>
</evidence>
<dbReference type="AlphaFoldDB" id="A0A563W3Y2"/>
<proteinExistence type="predicted"/>
<sequence length="60" mass="7138">MWIINIENRFPKNQNNTFLYEILEETNAIENDSNLGDVLTNQGEFDETKRRVKNKKLPIQ</sequence>
<accession>A0A563W3Y2</accession>
<gene>
    <name evidence="1" type="ORF">H1P_760023</name>
</gene>
<dbReference type="Proteomes" id="UP000320055">
    <property type="component" value="Unassembled WGS sequence"/>
</dbReference>
<dbReference type="EMBL" id="CAACVJ010000683">
    <property type="protein sequence ID" value="VEP18357.1"/>
    <property type="molecule type" value="Genomic_DNA"/>
</dbReference>